<dbReference type="GO" id="GO:0005737">
    <property type="term" value="C:cytoplasm"/>
    <property type="evidence" value="ECO:0007669"/>
    <property type="project" value="TreeGrafter"/>
</dbReference>
<organism evidence="2 3">
    <name type="scientific">Ditylenchus destructor</name>
    <dbReference type="NCBI Taxonomy" id="166010"/>
    <lineage>
        <taxon>Eukaryota</taxon>
        <taxon>Metazoa</taxon>
        <taxon>Ecdysozoa</taxon>
        <taxon>Nematoda</taxon>
        <taxon>Chromadorea</taxon>
        <taxon>Rhabditida</taxon>
        <taxon>Tylenchina</taxon>
        <taxon>Tylenchomorpha</taxon>
        <taxon>Sphaerularioidea</taxon>
        <taxon>Anguinidae</taxon>
        <taxon>Anguininae</taxon>
        <taxon>Ditylenchus</taxon>
    </lineage>
</organism>
<dbReference type="EMBL" id="JAKKPZ010000002">
    <property type="protein sequence ID" value="KAI1725605.1"/>
    <property type="molecule type" value="Genomic_DNA"/>
</dbReference>
<gene>
    <name evidence="2" type="ORF">DdX_02267</name>
</gene>
<evidence type="ECO:0000256" key="1">
    <source>
        <dbReference type="SAM" id="MobiDB-lite"/>
    </source>
</evidence>
<dbReference type="PANTHER" id="PTHR46467">
    <property type="entry name" value="TETHER CONTAINING UBX DOMAIN FOR GLUT4"/>
    <property type="match status" value="1"/>
</dbReference>
<proteinExistence type="predicted"/>
<evidence type="ECO:0000313" key="3">
    <source>
        <dbReference type="Proteomes" id="UP001201812"/>
    </source>
</evidence>
<sequence length="251" mass="28870">MSSIESEGSSVLKAIERNVVVYETELTISSPTIDDKFFDYTMADLKYRQKDLANQVLVEHNRPFISQNYLEQLNRERKHQCYKHCIIRFCIGGKVKLQAAFQSSEPVSQLFNLLADILKEDASNIELHFIHNKLQFSSTSSLLDAEIAPVGKIIVRPKELTVLEKWIAQIKGSAKNITPEEANQLCQDWLRVNTTYKPCEDALIVMESRMDNVNLKRSTDQNPENKNSGNMPFIPHHTPRAEFPKWFKSNQ</sequence>
<accession>A0AAD4NH14</accession>
<dbReference type="Proteomes" id="UP001201812">
    <property type="component" value="Unassembled WGS sequence"/>
</dbReference>
<feature type="compositionally biased region" description="Polar residues" evidence="1">
    <location>
        <begin position="220"/>
        <end position="230"/>
    </location>
</feature>
<evidence type="ECO:0000313" key="2">
    <source>
        <dbReference type="EMBL" id="KAI1725605.1"/>
    </source>
</evidence>
<dbReference type="GO" id="GO:0042593">
    <property type="term" value="P:glucose homeostasis"/>
    <property type="evidence" value="ECO:0007669"/>
    <property type="project" value="TreeGrafter"/>
</dbReference>
<dbReference type="GO" id="GO:0005634">
    <property type="term" value="C:nucleus"/>
    <property type="evidence" value="ECO:0007669"/>
    <property type="project" value="TreeGrafter"/>
</dbReference>
<dbReference type="GO" id="GO:0006886">
    <property type="term" value="P:intracellular protein transport"/>
    <property type="evidence" value="ECO:0007669"/>
    <property type="project" value="TreeGrafter"/>
</dbReference>
<name>A0AAD4NH14_9BILA</name>
<feature type="region of interest" description="Disordered" evidence="1">
    <location>
        <begin position="215"/>
        <end position="251"/>
    </location>
</feature>
<reference evidence="2" key="1">
    <citation type="submission" date="2022-01" db="EMBL/GenBank/DDBJ databases">
        <title>Genome Sequence Resource for Two Populations of Ditylenchus destructor, the Migratory Endoparasitic Phytonematode.</title>
        <authorList>
            <person name="Zhang H."/>
            <person name="Lin R."/>
            <person name="Xie B."/>
        </authorList>
    </citation>
    <scope>NUCLEOTIDE SEQUENCE</scope>
    <source>
        <strain evidence="2">BazhouSP</strain>
    </source>
</reference>
<dbReference type="PANTHER" id="PTHR46467:SF1">
    <property type="entry name" value="TETHER CONTAINING UBX DOMAIN FOR GLUT4"/>
    <property type="match status" value="1"/>
</dbReference>
<comment type="caution">
    <text evidence="2">The sequence shown here is derived from an EMBL/GenBank/DDBJ whole genome shotgun (WGS) entry which is preliminary data.</text>
</comment>
<protein>
    <submittedName>
        <fullName evidence="2">ASPScr1 (ASPSCR1) like protein</fullName>
    </submittedName>
</protein>
<keyword evidence="3" id="KW-1185">Reference proteome</keyword>
<dbReference type="AlphaFoldDB" id="A0AAD4NH14"/>
<dbReference type="GO" id="GO:0012506">
    <property type="term" value="C:vesicle membrane"/>
    <property type="evidence" value="ECO:0007669"/>
    <property type="project" value="TreeGrafter"/>
</dbReference>